<keyword evidence="3" id="KW-1185">Reference proteome</keyword>
<dbReference type="EMBL" id="SGWX01000001">
    <property type="protein sequence ID" value="RZS60700.1"/>
    <property type="molecule type" value="Genomic_DNA"/>
</dbReference>
<dbReference type="AlphaFoldDB" id="A0A4V2EXU4"/>
<evidence type="ECO:0000313" key="2">
    <source>
        <dbReference type="EMBL" id="RZS60700.1"/>
    </source>
</evidence>
<evidence type="ECO:0000313" key="3">
    <source>
        <dbReference type="Proteomes" id="UP000293852"/>
    </source>
</evidence>
<dbReference type="PANTHER" id="PTHR30137:SF6">
    <property type="entry name" value="LUCIFERASE-LIKE MONOOXYGENASE"/>
    <property type="match status" value="1"/>
</dbReference>
<dbReference type="OrthoDB" id="9780518at2"/>
<dbReference type="PANTHER" id="PTHR30137">
    <property type="entry name" value="LUCIFERASE-LIKE MONOOXYGENASE"/>
    <property type="match status" value="1"/>
</dbReference>
<dbReference type="RefSeq" id="WP_130412816.1">
    <property type="nucleotide sequence ID" value="NZ_SGWX01000001.1"/>
</dbReference>
<dbReference type="InterPro" id="IPR036661">
    <property type="entry name" value="Luciferase-like_sf"/>
</dbReference>
<dbReference type="Gene3D" id="3.20.20.30">
    <property type="entry name" value="Luciferase-like domain"/>
    <property type="match status" value="1"/>
</dbReference>
<dbReference type="InterPro" id="IPR011251">
    <property type="entry name" value="Luciferase-like_dom"/>
</dbReference>
<accession>A0A4V2EXU4</accession>
<sequence length="241" mass="25108">MRLSILDQVPITDHTPAVKAVDSGLRLAVEAEALGYHRIWFAEHHRSASFASTAPEMMAALAAERTTRIRVGTGGILLPLCPAEKVAEVMSLLTHVHGDRIDTGVGRATLEDPYYAAKIAALVRSLGAEHDEVPGEPASRVWVLGAGGSSAPLVGRVGAGYAHGHFFVPRGGEAAAAAYQAAAGEDGHSSHTVLAVRAITAETSERAQELAGAMLLWRARKDLGHDGPVPSVEAPSPGPAT</sequence>
<protein>
    <submittedName>
        <fullName evidence="2">Luciferase family oxidoreductase group 1</fullName>
    </submittedName>
</protein>
<dbReference type="Pfam" id="PF00296">
    <property type="entry name" value="Bac_luciferase"/>
    <property type="match status" value="1"/>
</dbReference>
<dbReference type="InterPro" id="IPR050766">
    <property type="entry name" value="Bact_Lucif_Oxidored"/>
</dbReference>
<proteinExistence type="predicted"/>
<dbReference type="Proteomes" id="UP000293852">
    <property type="component" value="Unassembled WGS sequence"/>
</dbReference>
<gene>
    <name evidence="2" type="ORF">EV386_0973</name>
</gene>
<comment type="caution">
    <text evidence="2">The sequence shown here is derived from an EMBL/GenBank/DDBJ whole genome shotgun (WGS) entry which is preliminary data.</text>
</comment>
<evidence type="ECO:0000259" key="1">
    <source>
        <dbReference type="Pfam" id="PF00296"/>
    </source>
</evidence>
<reference evidence="2 3" key="1">
    <citation type="submission" date="2019-02" db="EMBL/GenBank/DDBJ databases">
        <title>Sequencing the genomes of 1000 actinobacteria strains.</title>
        <authorList>
            <person name="Klenk H.-P."/>
        </authorList>
    </citation>
    <scope>NUCLEOTIDE SEQUENCE [LARGE SCALE GENOMIC DNA]</scope>
    <source>
        <strain evidence="2 3">DSM 16932</strain>
    </source>
</reference>
<name>A0A4V2EXU4_9MICO</name>
<organism evidence="2 3">
    <name type="scientific">Xylanimonas ulmi</name>
    <dbReference type="NCBI Taxonomy" id="228973"/>
    <lineage>
        <taxon>Bacteria</taxon>
        <taxon>Bacillati</taxon>
        <taxon>Actinomycetota</taxon>
        <taxon>Actinomycetes</taxon>
        <taxon>Micrococcales</taxon>
        <taxon>Promicromonosporaceae</taxon>
        <taxon>Xylanimonas</taxon>
    </lineage>
</organism>
<dbReference type="GO" id="GO:0016705">
    <property type="term" value="F:oxidoreductase activity, acting on paired donors, with incorporation or reduction of molecular oxygen"/>
    <property type="evidence" value="ECO:0007669"/>
    <property type="project" value="InterPro"/>
</dbReference>
<dbReference type="GO" id="GO:0005829">
    <property type="term" value="C:cytosol"/>
    <property type="evidence" value="ECO:0007669"/>
    <property type="project" value="TreeGrafter"/>
</dbReference>
<dbReference type="SUPFAM" id="SSF51679">
    <property type="entry name" value="Bacterial luciferase-like"/>
    <property type="match status" value="1"/>
</dbReference>
<feature type="domain" description="Luciferase-like" evidence="1">
    <location>
        <begin position="4"/>
        <end position="108"/>
    </location>
</feature>